<feature type="non-terminal residue" evidence="2">
    <location>
        <position position="1"/>
    </location>
</feature>
<accession>A0ABN7VIB0</accession>
<gene>
    <name evidence="2" type="ORF">GMARGA_LOCUS18971</name>
</gene>
<feature type="compositionally biased region" description="Polar residues" evidence="1">
    <location>
        <begin position="1"/>
        <end position="11"/>
    </location>
</feature>
<organism evidence="2 3">
    <name type="scientific">Gigaspora margarita</name>
    <dbReference type="NCBI Taxonomy" id="4874"/>
    <lineage>
        <taxon>Eukaryota</taxon>
        <taxon>Fungi</taxon>
        <taxon>Fungi incertae sedis</taxon>
        <taxon>Mucoromycota</taxon>
        <taxon>Glomeromycotina</taxon>
        <taxon>Glomeromycetes</taxon>
        <taxon>Diversisporales</taxon>
        <taxon>Gigasporaceae</taxon>
        <taxon>Gigaspora</taxon>
    </lineage>
</organism>
<sequence length="73" mass="8342">TNMISQPNPEVNKQPDMEGLEEEIQGLEQNKQNSRGKQTGPKIVNRDEIEVTKENNSTETSNEKMQIDEEVNQ</sequence>
<comment type="caution">
    <text evidence="2">The sequence shown here is derived from an EMBL/GenBank/DDBJ whole genome shotgun (WGS) entry which is preliminary data.</text>
</comment>
<evidence type="ECO:0000313" key="2">
    <source>
        <dbReference type="EMBL" id="CAG8775065.1"/>
    </source>
</evidence>
<proteinExistence type="predicted"/>
<name>A0ABN7VIB0_GIGMA</name>
<protein>
    <submittedName>
        <fullName evidence="2">34936_t:CDS:1</fullName>
    </submittedName>
</protein>
<feature type="compositionally biased region" description="Basic and acidic residues" evidence="1">
    <location>
        <begin position="44"/>
        <end position="53"/>
    </location>
</feature>
<reference evidence="2 3" key="1">
    <citation type="submission" date="2021-06" db="EMBL/GenBank/DDBJ databases">
        <authorList>
            <person name="Kallberg Y."/>
            <person name="Tangrot J."/>
            <person name="Rosling A."/>
        </authorList>
    </citation>
    <scope>NUCLEOTIDE SEQUENCE [LARGE SCALE GENOMIC DNA]</scope>
    <source>
        <strain evidence="2 3">120-4 pot B 10/14</strain>
    </source>
</reference>
<keyword evidence="3" id="KW-1185">Reference proteome</keyword>
<evidence type="ECO:0000313" key="3">
    <source>
        <dbReference type="Proteomes" id="UP000789901"/>
    </source>
</evidence>
<dbReference type="Proteomes" id="UP000789901">
    <property type="component" value="Unassembled WGS sequence"/>
</dbReference>
<evidence type="ECO:0000256" key="1">
    <source>
        <dbReference type="SAM" id="MobiDB-lite"/>
    </source>
</evidence>
<feature type="region of interest" description="Disordered" evidence="1">
    <location>
        <begin position="1"/>
        <end position="73"/>
    </location>
</feature>
<dbReference type="EMBL" id="CAJVQB010015530">
    <property type="protein sequence ID" value="CAG8775065.1"/>
    <property type="molecule type" value="Genomic_DNA"/>
</dbReference>